<evidence type="ECO:0000313" key="3">
    <source>
        <dbReference type="Proteomes" id="UP000190395"/>
    </source>
</evidence>
<accession>A0A1T4PF99</accession>
<proteinExistence type="predicted"/>
<gene>
    <name evidence="2" type="ORF">SAMN02745152_01551</name>
</gene>
<keyword evidence="1" id="KW-0812">Transmembrane</keyword>
<evidence type="ECO:0000313" key="2">
    <source>
        <dbReference type="EMBL" id="SJZ90253.1"/>
    </source>
</evidence>
<protein>
    <submittedName>
        <fullName evidence="2">Pheromone shutdown-related protein TraB</fullName>
    </submittedName>
</protein>
<dbReference type="PANTHER" id="PTHR21530">
    <property type="entry name" value="PHEROMONE SHUTDOWN PROTEIN"/>
    <property type="match status" value="1"/>
</dbReference>
<organism evidence="2 3">
    <name type="scientific">Treponema berlinense</name>
    <dbReference type="NCBI Taxonomy" id="225004"/>
    <lineage>
        <taxon>Bacteria</taxon>
        <taxon>Pseudomonadati</taxon>
        <taxon>Spirochaetota</taxon>
        <taxon>Spirochaetia</taxon>
        <taxon>Spirochaetales</taxon>
        <taxon>Treponemataceae</taxon>
        <taxon>Treponema</taxon>
    </lineage>
</organism>
<dbReference type="Proteomes" id="UP000190395">
    <property type="component" value="Unassembled WGS sequence"/>
</dbReference>
<dbReference type="InterPro" id="IPR005230">
    <property type="entry name" value="TraB_bac"/>
</dbReference>
<feature type="transmembrane region" description="Helical" evidence="1">
    <location>
        <begin position="281"/>
        <end position="300"/>
    </location>
</feature>
<keyword evidence="1" id="KW-0472">Membrane</keyword>
<sequence length="399" mass="43187">MSQTEKVLKFDDREIILIGTAHISQESCNEVKKAVEEKSPDCVAIELDEGRYKSLNNPEDWKNLDIVKVLKANQGFLLLANLVLSGFQRRMGSNVGVKPGDEMRAADNCAKERDIPVAMVDRPIQVTLRRAWAVNSFWGKCKLISALLASAFDKEEVSGEQIENLKNSSEMDSMMKELADYMPVVKKVLIDERDRYLASKIWDCKGKKTLAVLGAGHLPGVEAYLKELAAGKTSSDVSDISEVPPKKVGSKIAGWTIAALIVALIAAGFVYGGITKGAQLLGAWVLWNSALAGLGTIIAFGHPLAVLTAIVGAPFTSLCPLVGVGLFTGLVQATFCKPKVSDMETLQDDLTLKGFYKNRILRVLLVFFLSSLGSSIGTFAAGANFAVVIAEFVKGLFKK</sequence>
<feature type="transmembrane region" description="Helical" evidence="1">
    <location>
        <begin position="363"/>
        <end position="390"/>
    </location>
</feature>
<dbReference type="Pfam" id="PF01963">
    <property type="entry name" value="TraB_PrgY_gumN"/>
    <property type="match status" value="1"/>
</dbReference>
<feature type="transmembrane region" description="Helical" evidence="1">
    <location>
        <begin position="306"/>
        <end position="331"/>
    </location>
</feature>
<name>A0A1T4PF99_9SPIR</name>
<feature type="transmembrane region" description="Helical" evidence="1">
    <location>
        <begin position="252"/>
        <end position="274"/>
    </location>
</feature>
<dbReference type="PANTHER" id="PTHR21530:SF7">
    <property type="entry name" value="TRAB DOMAIN-CONTAINING PROTEIN"/>
    <property type="match status" value="1"/>
</dbReference>
<keyword evidence="3" id="KW-1185">Reference proteome</keyword>
<dbReference type="InterPro" id="IPR002816">
    <property type="entry name" value="TraB/PrgY/GumN_fam"/>
</dbReference>
<dbReference type="EMBL" id="FUXC01000009">
    <property type="protein sequence ID" value="SJZ90253.1"/>
    <property type="molecule type" value="Genomic_DNA"/>
</dbReference>
<evidence type="ECO:0000256" key="1">
    <source>
        <dbReference type="SAM" id="Phobius"/>
    </source>
</evidence>
<keyword evidence="1" id="KW-1133">Transmembrane helix</keyword>
<dbReference type="CDD" id="cd14726">
    <property type="entry name" value="TraB_PrgY-like"/>
    <property type="match status" value="1"/>
</dbReference>
<dbReference type="RefSeq" id="WP_078931287.1">
    <property type="nucleotide sequence ID" value="NZ_CAMFAQ010000034.1"/>
</dbReference>
<dbReference type="NCBIfam" id="TIGR00261">
    <property type="entry name" value="traB"/>
    <property type="match status" value="1"/>
</dbReference>
<reference evidence="2 3" key="1">
    <citation type="submission" date="2017-02" db="EMBL/GenBank/DDBJ databases">
        <authorList>
            <person name="Peterson S.W."/>
        </authorList>
    </citation>
    <scope>NUCLEOTIDE SEQUENCE [LARGE SCALE GENOMIC DNA]</scope>
    <source>
        <strain evidence="2 3">ATCC BAA-909</strain>
    </source>
</reference>
<dbReference type="OrthoDB" id="9809330at2"/>
<dbReference type="AlphaFoldDB" id="A0A1T4PF99"/>
<dbReference type="STRING" id="225004.SAMN02745152_01551"/>
<dbReference type="InterPro" id="IPR046345">
    <property type="entry name" value="TraB_PrgY-like"/>
</dbReference>
<dbReference type="GeneID" id="303367782"/>